<gene>
    <name evidence="15" type="ORF">SAMN05216249_11914</name>
</gene>
<dbReference type="InterPro" id="IPR013783">
    <property type="entry name" value="Ig-like_fold"/>
</dbReference>
<dbReference type="GO" id="GO:0005524">
    <property type="term" value="F:ATP binding"/>
    <property type="evidence" value="ECO:0007669"/>
    <property type="project" value="UniProtKB-KW"/>
</dbReference>
<dbReference type="Gene3D" id="1.10.287.130">
    <property type="match status" value="1"/>
</dbReference>
<dbReference type="InterPro" id="IPR036890">
    <property type="entry name" value="HATPase_C_sf"/>
</dbReference>
<keyword evidence="12" id="KW-0472">Membrane</keyword>
<dbReference type="SMART" id="SM00448">
    <property type="entry name" value="REC"/>
    <property type="match status" value="1"/>
</dbReference>
<dbReference type="Gene3D" id="1.20.120.160">
    <property type="entry name" value="HPT domain"/>
    <property type="match status" value="1"/>
</dbReference>
<dbReference type="InterPro" id="IPR003594">
    <property type="entry name" value="HATPase_dom"/>
</dbReference>
<evidence type="ECO:0000256" key="2">
    <source>
        <dbReference type="ARBA" id="ARBA00006402"/>
    </source>
</evidence>
<evidence type="ECO:0000256" key="12">
    <source>
        <dbReference type="SAM" id="Phobius"/>
    </source>
</evidence>
<organism evidence="15 16">
    <name type="scientific">Acetitomaculum ruminis DSM 5522</name>
    <dbReference type="NCBI Taxonomy" id="1120918"/>
    <lineage>
        <taxon>Bacteria</taxon>
        <taxon>Bacillati</taxon>
        <taxon>Bacillota</taxon>
        <taxon>Clostridia</taxon>
        <taxon>Lachnospirales</taxon>
        <taxon>Lachnospiraceae</taxon>
        <taxon>Acetitomaculum</taxon>
    </lineage>
</organism>
<keyword evidence="11" id="KW-0175">Coiled coil</keyword>
<dbReference type="PANTHER" id="PTHR45339:SF5">
    <property type="entry name" value="HISTIDINE KINASE"/>
    <property type="match status" value="1"/>
</dbReference>
<dbReference type="CDD" id="cd00082">
    <property type="entry name" value="HisKA"/>
    <property type="match status" value="1"/>
</dbReference>
<dbReference type="CDD" id="cd16922">
    <property type="entry name" value="HATPase_EvgS-ArcB-TorS-like"/>
    <property type="match status" value="1"/>
</dbReference>
<comment type="function">
    <text evidence="8">May play the central regulatory role in sporulation. It may be an element of the effector pathway responsible for the activation of sporulation genes in response to nutritional stress. Spo0A may act in concert with spo0H (a sigma factor) to control the expression of some genes that are critical to the sporulation process.</text>
</comment>
<dbReference type="SUPFAM" id="SSF47384">
    <property type="entry name" value="Homodimeric domain of signal transducing histidine kinase"/>
    <property type="match status" value="1"/>
</dbReference>
<dbReference type="Gene3D" id="2.130.10.10">
    <property type="entry name" value="YVTN repeat-like/Quinoprotein amine dehydrogenase"/>
    <property type="match status" value="3"/>
</dbReference>
<dbReference type="PROSITE" id="PS50109">
    <property type="entry name" value="HIS_KIN"/>
    <property type="match status" value="1"/>
</dbReference>
<dbReference type="InterPro" id="IPR015943">
    <property type="entry name" value="WD40/YVTN_repeat-like_dom_sf"/>
</dbReference>
<dbReference type="GO" id="GO:0000155">
    <property type="term" value="F:phosphorelay sensor kinase activity"/>
    <property type="evidence" value="ECO:0007669"/>
    <property type="project" value="InterPro"/>
</dbReference>
<dbReference type="Pfam" id="PF07494">
    <property type="entry name" value="Reg_prop"/>
    <property type="match status" value="1"/>
</dbReference>
<keyword evidence="16" id="KW-1185">Reference proteome</keyword>
<feature type="modified residue" description="4-aspartylphosphate" evidence="10">
    <location>
        <position position="1126"/>
    </location>
</feature>
<dbReference type="InterPro" id="IPR004358">
    <property type="entry name" value="Sig_transdc_His_kin-like_C"/>
</dbReference>
<protein>
    <recommendedName>
        <fullName evidence="9">Circadian input-output histidine kinase CikA</fullName>
        <ecNumber evidence="3">2.7.13.3</ecNumber>
    </recommendedName>
    <alternativeName>
        <fullName evidence="4">Stage 0 sporulation protein A homolog</fullName>
    </alternativeName>
</protein>
<evidence type="ECO:0000256" key="5">
    <source>
        <dbReference type="ARBA" id="ARBA00022553"/>
    </source>
</evidence>
<dbReference type="InterPro" id="IPR005467">
    <property type="entry name" value="His_kinase_dom"/>
</dbReference>
<dbReference type="InterPro" id="IPR011006">
    <property type="entry name" value="CheY-like_superfamily"/>
</dbReference>
<evidence type="ECO:0000256" key="8">
    <source>
        <dbReference type="ARBA" id="ARBA00024867"/>
    </source>
</evidence>
<dbReference type="EC" id="2.7.13.3" evidence="3"/>
<evidence type="ECO:0000256" key="3">
    <source>
        <dbReference type="ARBA" id="ARBA00012438"/>
    </source>
</evidence>
<dbReference type="Pfam" id="PF00072">
    <property type="entry name" value="Response_reg"/>
    <property type="match status" value="1"/>
</dbReference>
<evidence type="ECO:0000259" key="13">
    <source>
        <dbReference type="PROSITE" id="PS50109"/>
    </source>
</evidence>
<feature type="domain" description="Histidine kinase" evidence="13">
    <location>
        <begin position="818"/>
        <end position="1046"/>
    </location>
</feature>
<evidence type="ECO:0000256" key="11">
    <source>
        <dbReference type="SAM" id="Coils"/>
    </source>
</evidence>
<evidence type="ECO:0000256" key="1">
    <source>
        <dbReference type="ARBA" id="ARBA00000085"/>
    </source>
</evidence>
<dbReference type="Gene3D" id="3.40.50.2300">
    <property type="match status" value="1"/>
</dbReference>
<evidence type="ECO:0000259" key="14">
    <source>
        <dbReference type="PROSITE" id="PS50110"/>
    </source>
</evidence>
<feature type="transmembrane region" description="Helical" evidence="12">
    <location>
        <begin position="12"/>
        <end position="30"/>
    </location>
</feature>
<evidence type="ECO:0000256" key="4">
    <source>
        <dbReference type="ARBA" id="ARBA00018672"/>
    </source>
</evidence>
<dbReference type="OrthoDB" id="176203at2"/>
<dbReference type="PROSITE" id="PS50110">
    <property type="entry name" value="RESPONSE_REGULATORY"/>
    <property type="match status" value="1"/>
</dbReference>
<dbReference type="InterPro" id="IPR036097">
    <property type="entry name" value="HisK_dim/P_sf"/>
</dbReference>
<proteinExistence type="inferred from homology"/>
<evidence type="ECO:0000313" key="15">
    <source>
        <dbReference type="EMBL" id="SFB30890.1"/>
    </source>
</evidence>
<dbReference type="RefSeq" id="WP_092873928.1">
    <property type="nucleotide sequence ID" value="NZ_FOJY01000019.1"/>
</dbReference>
<dbReference type="GO" id="GO:0005886">
    <property type="term" value="C:plasma membrane"/>
    <property type="evidence" value="ECO:0007669"/>
    <property type="project" value="UniProtKB-SubCell"/>
</dbReference>
<dbReference type="EMBL" id="FOJY01000019">
    <property type="protein sequence ID" value="SFB30890.1"/>
    <property type="molecule type" value="Genomic_DNA"/>
</dbReference>
<dbReference type="InterPro" id="IPR011110">
    <property type="entry name" value="Reg_prop"/>
</dbReference>
<comment type="similarity">
    <text evidence="2">In the N-terminal section; belongs to the phytochrome family.</text>
</comment>
<comment type="catalytic activity">
    <reaction evidence="1">
        <text>ATP + protein L-histidine = ADP + protein N-phospho-L-histidine.</text>
        <dbReference type="EC" id="2.7.13.3"/>
    </reaction>
</comment>
<keyword evidence="6" id="KW-0808">Transferase</keyword>
<evidence type="ECO:0000313" key="16">
    <source>
        <dbReference type="Proteomes" id="UP000198838"/>
    </source>
</evidence>
<accession>A0A1I1A2U3</accession>
<dbReference type="InterPro" id="IPR003661">
    <property type="entry name" value="HisK_dim/P_dom"/>
</dbReference>
<dbReference type="Pfam" id="PF02518">
    <property type="entry name" value="HATPase_c"/>
    <property type="match status" value="1"/>
</dbReference>
<dbReference type="SUPFAM" id="SSF52172">
    <property type="entry name" value="CheY-like"/>
    <property type="match status" value="1"/>
</dbReference>
<dbReference type="FunFam" id="3.30.565.10:FF:000010">
    <property type="entry name" value="Sensor histidine kinase RcsC"/>
    <property type="match status" value="1"/>
</dbReference>
<feature type="coiled-coil region" evidence="11">
    <location>
        <begin position="791"/>
        <end position="818"/>
    </location>
</feature>
<dbReference type="InterPro" id="IPR001789">
    <property type="entry name" value="Sig_transdc_resp-reg_receiver"/>
</dbReference>
<dbReference type="SMART" id="SM00388">
    <property type="entry name" value="HisKA"/>
    <property type="match status" value="1"/>
</dbReference>
<dbReference type="Gene3D" id="3.30.565.10">
    <property type="entry name" value="Histidine kinase-like ATPase, C-terminal domain"/>
    <property type="match status" value="1"/>
</dbReference>
<dbReference type="SUPFAM" id="SSF55874">
    <property type="entry name" value="ATPase domain of HSP90 chaperone/DNA topoisomerase II/histidine kinase"/>
    <property type="match status" value="1"/>
</dbReference>
<dbReference type="SUPFAM" id="SSF50998">
    <property type="entry name" value="Quinoprotein alcohol dehydrogenase-like"/>
    <property type="match status" value="1"/>
</dbReference>
<evidence type="ECO:0000256" key="7">
    <source>
        <dbReference type="ARBA" id="ARBA00023012"/>
    </source>
</evidence>
<dbReference type="PANTHER" id="PTHR45339">
    <property type="entry name" value="HYBRID SIGNAL TRANSDUCTION HISTIDINE KINASE J"/>
    <property type="match status" value="1"/>
</dbReference>
<dbReference type="Gene3D" id="2.60.40.10">
    <property type="entry name" value="Immunoglobulins"/>
    <property type="match status" value="1"/>
</dbReference>
<keyword evidence="12" id="KW-1133">Transmembrane helix</keyword>
<dbReference type="InterPro" id="IPR011047">
    <property type="entry name" value="Quinoprotein_ADH-like_sf"/>
</dbReference>
<evidence type="ECO:0000256" key="6">
    <source>
        <dbReference type="ARBA" id="ARBA00022777"/>
    </source>
</evidence>
<keyword evidence="12" id="KW-0812">Transmembrane</keyword>
<keyword evidence="5 10" id="KW-0597">Phosphoprotein</keyword>
<keyword evidence="6" id="KW-0418">Kinase</keyword>
<feature type="domain" description="Response regulatory" evidence="14">
    <location>
        <begin position="1077"/>
        <end position="1190"/>
    </location>
</feature>
<dbReference type="CDD" id="cd17546">
    <property type="entry name" value="REC_hyHK_CKI1_RcsC-like"/>
    <property type="match status" value="1"/>
</dbReference>
<dbReference type="SUPFAM" id="SSF47226">
    <property type="entry name" value="Histidine-containing phosphotransfer domain, HPT domain"/>
    <property type="match status" value="1"/>
</dbReference>
<dbReference type="Proteomes" id="UP000198838">
    <property type="component" value="Unassembled WGS sequence"/>
</dbReference>
<keyword evidence="7" id="KW-0902">Two-component regulatory system</keyword>
<name>A0A1I1A2U3_9FIRM</name>
<dbReference type="Pfam" id="PF00512">
    <property type="entry name" value="HisKA"/>
    <property type="match status" value="1"/>
</dbReference>
<dbReference type="InterPro" id="IPR036641">
    <property type="entry name" value="HPT_dom_sf"/>
</dbReference>
<dbReference type="PRINTS" id="PR00344">
    <property type="entry name" value="BCTRLSENSOR"/>
</dbReference>
<evidence type="ECO:0000256" key="10">
    <source>
        <dbReference type="PROSITE-ProRule" id="PRU00169"/>
    </source>
</evidence>
<evidence type="ECO:0000256" key="9">
    <source>
        <dbReference type="ARBA" id="ARBA00074306"/>
    </source>
</evidence>
<dbReference type="InterPro" id="IPR011123">
    <property type="entry name" value="Y_Y_Y"/>
</dbReference>
<dbReference type="PROSITE" id="PS51257">
    <property type="entry name" value="PROKAR_LIPOPROTEIN"/>
    <property type="match status" value="1"/>
</dbReference>
<dbReference type="STRING" id="1120918.SAMN05216249_11914"/>
<sequence length="1412" mass="157679">MWQNNSKIRLVRYYLIMIVIFSCCFVPVFAAGDTKEKYNVAGGGYAVTGQIKNTGYTSVLYDATNALPTSDANFILGATNGYVWIGGYSGIIRYDGTTFEKLDTSGGLTSARGFFEDSRGRIWIATNDNGVVVIDGEERMHFTYKEGLPSSSIRIFEEDLDGDIYIGTTAGVSYVDSDMKLHVVDDERINEERVLKLVSDSKGIIYGQTTNGIIFSIEDHHVSKLYESSQLGIKKITTILADPDHDGKLYLGTEGEGLYYGDFGADATHMKKIPVAPIENIHWLSYDCGRVWVSSTSLVGYIQNDRFNVLSDIPINSGIEMTTSDYQGNMWFASSTQGVMKVVATSFINLSERAALPKEVANTTCLYNGRIYVGTDNGIYIVDSDYKKIEDELTKYIGDARVRCITSDDDGNLWVSTYNHDLGLVCQTKSGEIKSFTTENGLLSNEIRCCVMAEDKTLLVGTNAGLAIIKDGVVKKCVGEKEKIENTVFLTVAQGDNGEIYAGSDGDGIYIIKDDTVSRLGREDGLTSDVVMRIKKDEENGGYWLVTSNSIEYMKDGKIKEVTTFPYNNNYDLYFDDYHNMWILSSYGIYKVSIDKMLKDDVTDYELYTIANGLTSTPTSNSYSALSDGFLYIPGRTGVCMVNINQIKKEHVVVKSAISSIYCGDEKILPDEEGVFTIPNSEERVSITASVLDYTMMNPTVKIYIEGMENDGLEVKRADLESLEYTNLKYGNYTLHVQCIDNDGKELIDDTYQIVKKARLTELPVFVILVIVAVALLAGAIVWHVTNTTVIRKQYGEIKKAKEEAERANTAKTRFLANMSHEIRTPINTIMGMNEMALREDAAGVPKPYFMSMMNYAFDIRNASESLLSLINDLLDMSKIESGKMHLVEREYDLQDMLRSIVSMIRVRSNEKQLIFDVIIDEILPGRMYGDDGKIKQVVLNLLTNAVKYTDAGGFALSVSMEERKNDICKLQFSVKDTGMGIRKEDMEKLFTAYERLDEEKNSGIQGTGLGLDISRRFAELMGGTLICESEFGKGSEFILAVNQKIVDKTPIGVFMEHDDKKSSGPYVPKFIAPDADILVVDDTPMNLNVIKGLLKPTKVFVSTALSGEEALEKIKDTRFNVVLLDHMMPGMDGIETVEKIRKIDPELPVYALTANTAVDEVFYISKGFNGYLAKPIDSEVLEGTIMKHLPETIMEKPTKDDIGEELTQIPEDKMWIYETEGITVAEGIKNSGGIGGFLLSLGMFYDTVENNAKIIRDSYEAGNIRLFTIKVHALKSSARIIGANKLSEMALEMENSGNSEDMSYIDANIVALLEEYESFIKKLNRIHDEEDKKDKSIVPEDMLKDAYLALSDVIPQMDYDSVEMILESLNEYLLPEEDEKIMKELQSMLRVFDWDGMEDLICNNDSKDGGN</sequence>
<dbReference type="Pfam" id="PF07495">
    <property type="entry name" value="Y_Y_Y"/>
    <property type="match status" value="1"/>
</dbReference>
<feature type="transmembrane region" description="Helical" evidence="12">
    <location>
        <begin position="763"/>
        <end position="785"/>
    </location>
</feature>
<reference evidence="15 16" key="1">
    <citation type="submission" date="2016-10" db="EMBL/GenBank/DDBJ databases">
        <authorList>
            <person name="de Groot N.N."/>
        </authorList>
    </citation>
    <scope>NUCLEOTIDE SEQUENCE [LARGE SCALE GENOMIC DNA]</scope>
    <source>
        <strain evidence="15 16">DSM 5522</strain>
    </source>
</reference>
<dbReference type="SMART" id="SM00387">
    <property type="entry name" value="HATPase_c"/>
    <property type="match status" value="1"/>
</dbReference>